<dbReference type="OMA" id="AISWIIN"/>
<dbReference type="PANTHER" id="PTHR48153:SF3">
    <property type="entry name" value="INACTIVE UFM1-SPECIFIC PROTEASE 1"/>
    <property type="match status" value="1"/>
</dbReference>
<dbReference type="InterPro" id="IPR012462">
    <property type="entry name" value="UFSP1/2_DUB_cat"/>
</dbReference>
<dbReference type="GO" id="GO:0071567">
    <property type="term" value="F:deUFMylase activity"/>
    <property type="evidence" value="ECO:0007669"/>
    <property type="project" value="UniProtKB-ARBA"/>
</dbReference>
<evidence type="ECO:0000313" key="5">
    <source>
        <dbReference type="EnsemblMetazoa" id="CapteP205141"/>
    </source>
</evidence>
<reference evidence="5" key="3">
    <citation type="submission" date="2015-06" db="UniProtKB">
        <authorList>
            <consortium name="EnsemblMetazoa"/>
        </authorList>
    </citation>
    <scope>IDENTIFICATION</scope>
</reference>
<name>R7TT59_CAPTE</name>
<comment type="similarity">
    <text evidence="1">Belongs to the peptidase C78 family.</text>
</comment>
<dbReference type="EnsemblMetazoa" id="CapteT205141">
    <property type="protein sequence ID" value="CapteP205141"/>
    <property type="gene ID" value="CapteG205141"/>
</dbReference>
<dbReference type="EMBL" id="AMQN01002239">
    <property type="status" value="NOT_ANNOTATED_CDS"/>
    <property type="molecule type" value="Genomic_DNA"/>
</dbReference>
<feature type="domain" description="UFSP1/2/DUB catalytic" evidence="3">
    <location>
        <begin position="23"/>
        <end position="207"/>
    </location>
</feature>
<dbReference type="PANTHER" id="PTHR48153">
    <property type="entry name" value="UFM1-SPECIFIC PROTEASE 2"/>
    <property type="match status" value="1"/>
</dbReference>
<dbReference type="Pfam" id="PF07910">
    <property type="entry name" value="Peptidase_C78"/>
    <property type="match status" value="1"/>
</dbReference>
<evidence type="ECO:0000259" key="3">
    <source>
        <dbReference type="Pfam" id="PF07910"/>
    </source>
</evidence>
<proteinExistence type="inferred from homology"/>
<dbReference type="HOGENOM" id="CLU_114366_0_0_1"/>
<protein>
    <recommendedName>
        <fullName evidence="3">UFSP1/2/DUB catalytic domain-containing protein</fullName>
    </recommendedName>
</protein>
<dbReference type="EMBL" id="KB308725">
    <property type="protein sequence ID" value="ELT96809.1"/>
    <property type="molecule type" value="Genomic_DNA"/>
</dbReference>
<dbReference type="STRING" id="283909.R7TT59"/>
<dbReference type="MEROPS" id="C78.001"/>
<evidence type="ECO:0000256" key="1">
    <source>
        <dbReference type="ARBA" id="ARBA00008552"/>
    </source>
</evidence>
<evidence type="ECO:0000313" key="4">
    <source>
        <dbReference type="EMBL" id="ELT96809.1"/>
    </source>
</evidence>
<dbReference type="Gene3D" id="3.90.70.130">
    <property type="match status" value="1"/>
</dbReference>
<dbReference type="InterPro" id="IPR038765">
    <property type="entry name" value="Papain-like_cys_pep_sf"/>
</dbReference>
<dbReference type="AlphaFoldDB" id="R7TT59"/>
<dbReference type="Proteomes" id="UP000014760">
    <property type="component" value="Unassembled WGS sequence"/>
</dbReference>
<dbReference type="OrthoDB" id="417506at2759"/>
<sequence length="214" mass="24083">MEQLKNIHEGLALPEGVSSQNAFTVRGTYCYCYYNMDATDDRGWGCGYRTLQTLCSWILCLKNIPDPIPSLCQIQETLVRIGDKPQSIIGSRDWIGSIEVAMVIDTLYDVPCKILHIDKGSNIHEHKEELKRHFAEKGSPIMMGGSTDSASKGILGVCYDANNRHYLLVLDPHYHGSMPTHSKLCSCDMLLWKPLASFEQNSFYNLCLPQLSHV</sequence>
<evidence type="ECO:0000313" key="6">
    <source>
        <dbReference type="Proteomes" id="UP000014760"/>
    </source>
</evidence>
<organism evidence="4">
    <name type="scientific">Capitella teleta</name>
    <name type="common">Polychaete worm</name>
    <dbReference type="NCBI Taxonomy" id="283909"/>
    <lineage>
        <taxon>Eukaryota</taxon>
        <taxon>Metazoa</taxon>
        <taxon>Spiralia</taxon>
        <taxon>Lophotrochozoa</taxon>
        <taxon>Annelida</taxon>
        <taxon>Polychaeta</taxon>
        <taxon>Sedentaria</taxon>
        <taxon>Scolecida</taxon>
        <taxon>Capitellidae</taxon>
        <taxon>Capitella</taxon>
    </lineage>
</organism>
<reference evidence="6" key="1">
    <citation type="submission" date="2012-12" db="EMBL/GenBank/DDBJ databases">
        <authorList>
            <person name="Hellsten U."/>
            <person name="Grimwood J."/>
            <person name="Chapman J.A."/>
            <person name="Shapiro H."/>
            <person name="Aerts A."/>
            <person name="Otillar R.P."/>
            <person name="Terry A.Y."/>
            <person name="Boore J.L."/>
            <person name="Simakov O."/>
            <person name="Marletaz F."/>
            <person name="Cho S.-J."/>
            <person name="Edsinger-Gonzales E."/>
            <person name="Havlak P."/>
            <person name="Kuo D.-H."/>
            <person name="Larsson T."/>
            <person name="Lv J."/>
            <person name="Arendt D."/>
            <person name="Savage R."/>
            <person name="Osoegawa K."/>
            <person name="de Jong P."/>
            <person name="Lindberg D.R."/>
            <person name="Seaver E.C."/>
            <person name="Weisblat D.A."/>
            <person name="Putnam N.H."/>
            <person name="Grigoriev I.V."/>
            <person name="Rokhsar D.S."/>
        </authorList>
    </citation>
    <scope>NUCLEOTIDE SEQUENCE</scope>
    <source>
        <strain evidence="6">I ESC-2004</strain>
    </source>
</reference>
<keyword evidence="6" id="KW-1185">Reference proteome</keyword>
<dbReference type="SUPFAM" id="SSF54001">
    <property type="entry name" value="Cysteine proteinases"/>
    <property type="match status" value="1"/>
</dbReference>
<accession>R7TT59</accession>
<evidence type="ECO:0000256" key="2">
    <source>
        <dbReference type="ARBA" id="ARBA00022801"/>
    </source>
</evidence>
<gene>
    <name evidence="4" type="ORF">CAPTEDRAFT_205141</name>
</gene>
<reference evidence="4 6" key="2">
    <citation type="journal article" date="2013" name="Nature">
        <title>Insights into bilaterian evolution from three spiralian genomes.</title>
        <authorList>
            <person name="Simakov O."/>
            <person name="Marletaz F."/>
            <person name="Cho S.J."/>
            <person name="Edsinger-Gonzales E."/>
            <person name="Havlak P."/>
            <person name="Hellsten U."/>
            <person name="Kuo D.H."/>
            <person name="Larsson T."/>
            <person name="Lv J."/>
            <person name="Arendt D."/>
            <person name="Savage R."/>
            <person name="Osoegawa K."/>
            <person name="de Jong P."/>
            <person name="Grimwood J."/>
            <person name="Chapman J.A."/>
            <person name="Shapiro H."/>
            <person name="Aerts A."/>
            <person name="Otillar R.P."/>
            <person name="Terry A.Y."/>
            <person name="Boore J.L."/>
            <person name="Grigoriev I.V."/>
            <person name="Lindberg D.R."/>
            <person name="Seaver E.C."/>
            <person name="Weisblat D.A."/>
            <person name="Putnam N.H."/>
            <person name="Rokhsar D.S."/>
        </authorList>
    </citation>
    <scope>NUCLEOTIDE SEQUENCE</scope>
    <source>
        <strain evidence="4 6">I ESC-2004</strain>
    </source>
</reference>
<keyword evidence="2" id="KW-0378">Hydrolase</keyword>